<dbReference type="PROSITE" id="PS50862">
    <property type="entry name" value="AA_TRNA_LIGASE_II"/>
    <property type="match status" value="1"/>
</dbReference>
<keyword evidence="4 10" id="KW-0067">ATP-binding</keyword>
<dbReference type="InParanoid" id="L0P9N8"/>
<proteinExistence type="predicted"/>
<dbReference type="PRINTS" id="PR00981">
    <property type="entry name" value="TRNASYNTHSER"/>
</dbReference>
<dbReference type="InterPro" id="IPR010978">
    <property type="entry name" value="tRNA-bd_arm"/>
</dbReference>
<dbReference type="SUPFAM" id="SSF55681">
    <property type="entry name" value="Class II aaRS and biotin synthetases"/>
    <property type="match status" value="1"/>
</dbReference>
<dbReference type="EC" id="6.1.1.11" evidence="1"/>
<dbReference type="AlphaFoldDB" id="L0P9N8"/>
<dbReference type="UniPathway" id="UPA00906">
    <property type="reaction ID" value="UER00895"/>
</dbReference>
<accession>L0P9N8</accession>
<dbReference type="Pfam" id="PF00587">
    <property type="entry name" value="tRNA-synt_2b"/>
    <property type="match status" value="1"/>
</dbReference>
<reference evidence="13 14" key="1">
    <citation type="journal article" date="2012" name="MBio">
        <title>De novo assembly of the Pneumocystis jirovecii genome from a single bronchoalveolar lavage fluid specimen from a patient.</title>
        <authorList>
            <person name="Cisse O.H."/>
            <person name="Pagni M."/>
            <person name="Hauser P.M."/>
        </authorList>
    </citation>
    <scope>NUCLEOTIDE SEQUENCE [LARGE SCALE GENOMIC DNA]</scope>
    <source>
        <strain evidence="13 14">SE8</strain>
    </source>
</reference>
<feature type="binding site" evidence="9">
    <location>
        <position position="289"/>
    </location>
    <ligand>
        <name>L-serine</name>
        <dbReference type="ChEBI" id="CHEBI:33384"/>
    </ligand>
</feature>
<comment type="caution">
    <text evidence="13">The sequence shown here is derived from an EMBL/GenBank/DDBJ whole genome shotgun (WGS) entry which is preliminary data.</text>
</comment>
<feature type="binding site" evidence="10">
    <location>
        <begin position="266"/>
        <end position="268"/>
    </location>
    <ligand>
        <name>ATP</name>
        <dbReference type="ChEBI" id="CHEBI:30616"/>
    </ligand>
</feature>
<dbReference type="GO" id="GO:0005524">
    <property type="term" value="F:ATP binding"/>
    <property type="evidence" value="ECO:0007669"/>
    <property type="project" value="UniProtKB-KW"/>
</dbReference>
<dbReference type="GO" id="GO:0006434">
    <property type="term" value="P:seryl-tRNA aminoacylation"/>
    <property type="evidence" value="ECO:0007669"/>
    <property type="project" value="InterPro"/>
</dbReference>
<evidence type="ECO:0000256" key="5">
    <source>
        <dbReference type="ARBA" id="ARBA00022917"/>
    </source>
</evidence>
<evidence type="ECO:0000256" key="8">
    <source>
        <dbReference type="ARBA" id="ARBA00034892"/>
    </source>
</evidence>
<dbReference type="GO" id="GO:0004828">
    <property type="term" value="F:serine-tRNA ligase activity"/>
    <property type="evidence" value="ECO:0007669"/>
    <property type="project" value="UniProtKB-EC"/>
</dbReference>
<feature type="binding site" evidence="9">
    <location>
        <position position="387"/>
    </location>
    <ligand>
        <name>L-serine</name>
        <dbReference type="ChEBI" id="CHEBI:33384"/>
    </ligand>
</feature>
<dbReference type="InterPro" id="IPR033729">
    <property type="entry name" value="SerRS_core"/>
</dbReference>
<keyword evidence="3" id="KW-0547">Nucleotide-binding</keyword>
<name>L0P9N8_PNEJI</name>
<evidence type="ECO:0000256" key="6">
    <source>
        <dbReference type="ARBA" id="ARBA00023146"/>
    </source>
</evidence>
<keyword evidence="6" id="KW-0030">Aminoacyl-tRNA synthetase</keyword>
<dbReference type="InterPro" id="IPR015866">
    <property type="entry name" value="Ser-tRNA-synth_1_N"/>
</dbReference>
<evidence type="ECO:0000256" key="1">
    <source>
        <dbReference type="ARBA" id="ARBA00012840"/>
    </source>
</evidence>
<feature type="binding site" evidence="10">
    <location>
        <begin position="282"/>
        <end position="285"/>
    </location>
    <ligand>
        <name>ATP</name>
        <dbReference type="ChEBI" id="CHEBI:30616"/>
    </ligand>
</feature>
<feature type="site" description="Important for serine binding" evidence="9">
    <location>
        <position position="389"/>
    </location>
</feature>
<feature type="coiled-coil region" evidence="11">
    <location>
        <begin position="67"/>
        <end position="94"/>
    </location>
</feature>
<protein>
    <recommendedName>
        <fullName evidence="1">serine--tRNA ligase</fullName>
        <ecNumber evidence="1">6.1.1.11</ecNumber>
    </recommendedName>
    <alternativeName>
        <fullName evidence="7">Seryl-tRNA synthetase</fullName>
    </alternativeName>
    <alternativeName>
        <fullName evidence="8">Seryl-tRNA(Ser) synthetase</fullName>
    </alternativeName>
</protein>
<sequence length="437" mass="49720">MYKATKDISSLCLKRNNKVSFDNVSRIIDLYEIYLRHIKLRDNLLNQRNRLTDEIKQGIVDRSDSSYQKLINYASEIKKKIQKAETDLRFIKLELLQLGLTIPNDIHPLSPIGPEENAKVVRYINSDKQCFISEPKDHIIIANILDLIDFDAGAKTSGHAFYFLKNEAAIMELALVNYALIKAINAGWKFVIPPSIVRSEIVSACGFQPRDNFNNTQIYFLHHSSTEPTHCLAGTSEISIAGIGINKTLKGSDLPKKIVGVSRAYRSEAGARGKESRGLYRVHEFTKAELFAWTDPKESDKMLEDILDLQENIIKELGLYARVLDMPTFELGASAYKKYDIEVWMPGRAAWGEVMSCSNCTDYQTRRLNTRYITYPGDKLNWPHTLNGTLAAIPRLIIAILETYQNSDGSIRIPTVLQKYMGGMTTIKKEHDMYYHL</sequence>
<keyword evidence="5" id="KW-0648">Protein biosynthesis</keyword>
<dbReference type="InterPro" id="IPR002317">
    <property type="entry name" value="Ser-tRNA-ligase_type_1"/>
</dbReference>
<dbReference type="EMBL" id="CAKM01000132">
    <property type="protein sequence ID" value="CCJ28907.1"/>
    <property type="molecule type" value="Genomic_DNA"/>
</dbReference>
<dbReference type="FunCoup" id="L0P9N8">
    <property type="interactions" value="220"/>
</dbReference>
<evidence type="ECO:0000256" key="3">
    <source>
        <dbReference type="ARBA" id="ARBA00022741"/>
    </source>
</evidence>
<dbReference type="InterPro" id="IPR042103">
    <property type="entry name" value="SerRS_1_N_sf"/>
</dbReference>
<dbReference type="Gene3D" id="3.30.930.10">
    <property type="entry name" value="Bira Bifunctional Protein, Domain 2"/>
    <property type="match status" value="1"/>
</dbReference>
<organism evidence="14">
    <name type="scientific">Pneumocystis jirovecii</name>
    <name type="common">Human pneumocystis pneumonia agent</name>
    <dbReference type="NCBI Taxonomy" id="42068"/>
    <lineage>
        <taxon>Eukaryota</taxon>
        <taxon>Fungi</taxon>
        <taxon>Dikarya</taxon>
        <taxon>Ascomycota</taxon>
        <taxon>Taphrinomycotina</taxon>
        <taxon>Pneumocystomycetes</taxon>
        <taxon>Pneumocystaceae</taxon>
        <taxon>Pneumocystis</taxon>
    </lineage>
</organism>
<evidence type="ECO:0000256" key="2">
    <source>
        <dbReference type="ARBA" id="ARBA00022598"/>
    </source>
</evidence>
<evidence type="ECO:0000256" key="4">
    <source>
        <dbReference type="ARBA" id="ARBA00022840"/>
    </source>
</evidence>
<feature type="binding site" evidence="9">
    <location>
        <position position="235"/>
    </location>
    <ligand>
        <name>L-serine</name>
        <dbReference type="ChEBI" id="CHEBI:33384"/>
    </ligand>
</feature>
<dbReference type="InterPro" id="IPR006195">
    <property type="entry name" value="aa-tRNA-synth_II"/>
</dbReference>
<evidence type="ECO:0000256" key="9">
    <source>
        <dbReference type="PIRSR" id="PIRSR001529-1"/>
    </source>
</evidence>
<keyword evidence="2" id="KW-0436">Ligase</keyword>
<dbReference type="Proteomes" id="UP000010422">
    <property type="component" value="Unassembled WGS sequence"/>
</dbReference>
<evidence type="ECO:0000256" key="11">
    <source>
        <dbReference type="SAM" id="Coils"/>
    </source>
</evidence>
<dbReference type="PIRSF" id="PIRSF001529">
    <property type="entry name" value="Ser-tRNA-synth_IIa"/>
    <property type="match status" value="1"/>
</dbReference>
<feature type="binding site" evidence="9">
    <location>
        <position position="266"/>
    </location>
    <ligand>
        <name>L-serine</name>
        <dbReference type="ChEBI" id="CHEBI:33384"/>
    </ligand>
</feature>
<dbReference type="InterPro" id="IPR002314">
    <property type="entry name" value="aa-tRNA-synt_IIb"/>
</dbReference>
<gene>
    <name evidence="13" type="ORF">PNEJI1_002420</name>
</gene>
<dbReference type="Gene3D" id="1.10.287.40">
    <property type="entry name" value="Serine-tRNA synthetase, tRNA binding domain"/>
    <property type="match status" value="1"/>
</dbReference>
<feature type="binding site" evidence="10">
    <location>
        <begin position="353"/>
        <end position="356"/>
    </location>
    <ligand>
        <name>ATP</name>
        <dbReference type="ChEBI" id="CHEBI:30616"/>
    </ligand>
</feature>
<dbReference type="VEuPathDB" id="FungiDB:PNEJI1_002420"/>
<dbReference type="SUPFAM" id="SSF46589">
    <property type="entry name" value="tRNA-binding arm"/>
    <property type="match status" value="1"/>
</dbReference>
<evidence type="ECO:0000313" key="13">
    <source>
        <dbReference type="EMBL" id="CCJ28907.1"/>
    </source>
</evidence>
<keyword evidence="11" id="KW-0175">Coiled coil</keyword>
<dbReference type="InterPro" id="IPR045864">
    <property type="entry name" value="aa-tRNA-synth_II/BPL/LPL"/>
</dbReference>
<dbReference type="NCBIfam" id="TIGR00414">
    <property type="entry name" value="serS"/>
    <property type="match status" value="1"/>
</dbReference>
<dbReference type="STRING" id="1209962.L0P9N8"/>
<evidence type="ECO:0000259" key="12">
    <source>
        <dbReference type="PROSITE" id="PS50862"/>
    </source>
</evidence>
<evidence type="ECO:0000256" key="10">
    <source>
        <dbReference type="PIRSR" id="PIRSR001529-2"/>
    </source>
</evidence>
<dbReference type="PANTHER" id="PTHR11778">
    <property type="entry name" value="SERYL-TRNA SYNTHETASE"/>
    <property type="match status" value="1"/>
</dbReference>
<evidence type="ECO:0000256" key="7">
    <source>
        <dbReference type="ARBA" id="ARBA00031113"/>
    </source>
</evidence>
<evidence type="ECO:0000313" key="14">
    <source>
        <dbReference type="Proteomes" id="UP000010422"/>
    </source>
</evidence>
<feature type="domain" description="Aminoacyl-transfer RNA synthetases class-II family profile" evidence="12">
    <location>
        <begin position="187"/>
        <end position="414"/>
    </location>
</feature>
<dbReference type="CDD" id="cd00770">
    <property type="entry name" value="SerRS_core"/>
    <property type="match status" value="1"/>
</dbReference>
<dbReference type="Pfam" id="PF02403">
    <property type="entry name" value="Seryl_tRNA_N"/>
    <property type="match status" value="1"/>
</dbReference>